<comment type="similarity">
    <text evidence="1">Belongs to the membrane fusion protein (MFP) (TC 8.A.1) family.</text>
</comment>
<dbReference type="RefSeq" id="WP_311341633.1">
    <property type="nucleotide sequence ID" value="NZ_JAVRHS010000016.1"/>
</dbReference>
<feature type="signal peptide" evidence="2">
    <location>
        <begin position="1"/>
        <end position="18"/>
    </location>
</feature>
<feature type="domain" description="YknX-like C-terminal permuted SH3-like" evidence="5">
    <location>
        <begin position="268"/>
        <end position="334"/>
    </location>
</feature>
<dbReference type="Gene3D" id="2.40.30.170">
    <property type="match status" value="1"/>
</dbReference>
<proteinExistence type="inferred from homology"/>
<evidence type="ECO:0000259" key="3">
    <source>
        <dbReference type="Pfam" id="PF25917"/>
    </source>
</evidence>
<dbReference type="PROSITE" id="PS51257">
    <property type="entry name" value="PROKAR_LIPOPROTEIN"/>
    <property type="match status" value="1"/>
</dbReference>
<evidence type="ECO:0000256" key="2">
    <source>
        <dbReference type="SAM" id="SignalP"/>
    </source>
</evidence>
<organism evidence="6 7">
    <name type="scientific">Croceicoccus esteveae</name>
    <dbReference type="NCBI Taxonomy" id="3075597"/>
    <lineage>
        <taxon>Bacteria</taxon>
        <taxon>Pseudomonadati</taxon>
        <taxon>Pseudomonadota</taxon>
        <taxon>Alphaproteobacteria</taxon>
        <taxon>Sphingomonadales</taxon>
        <taxon>Erythrobacteraceae</taxon>
        <taxon>Croceicoccus</taxon>
    </lineage>
</organism>
<evidence type="ECO:0000259" key="5">
    <source>
        <dbReference type="Pfam" id="PF25989"/>
    </source>
</evidence>
<dbReference type="InterPro" id="IPR058625">
    <property type="entry name" value="MdtA-like_BSH"/>
</dbReference>
<dbReference type="Gene3D" id="2.40.420.20">
    <property type="match status" value="1"/>
</dbReference>
<comment type="caution">
    <text evidence="6">The sequence shown here is derived from an EMBL/GenBank/DDBJ whole genome shotgun (WGS) entry which is preliminary data.</text>
</comment>
<dbReference type="NCBIfam" id="TIGR01730">
    <property type="entry name" value="RND_mfp"/>
    <property type="match status" value="1"/>
</dbReference>
<dbReference type="Gene3D" id="1.10.287.470">
    <property type="entry name" value="Helix hairpin bin"/>
    <property type="match status" value="1"/>
</dbReference>
<reference evidence="6 7" key="1">
    <citation type="submission" date="2023-09" db="EMBL/GenBank/DDBJ databases">
        <authorList>
            <person name="Rey-Velasco X."/>
        </authorList>
    </citation>
    <scope>NUCLEOTIDE SEQUENCE [LARGE SCALE GENOMIC DNA]</scope>
    <source>
        <strain evidence="6 7">F390</strain>
    </source>
</reference>
<evidence type="ECO:0000256" key="1">
    <source>
        <dbReference type="ARBA" id="ARBA00009477"/>
    </source>
</evidence>
<evidence type="ECO:0000313" key="6">
    <source>
        <dbReference type="EMBL" id="MDT0577059.1"/>
    </source>
</evidence>
<keyword evidence="2" id="KW-0732">Signal</keyword>
<dbReference type="Gene3D" id="2.40.50.100">
    <property type="match status" value="1"/>
</dbReference>
<dbReference type="InterPro" id="IPR058637">
    <property type="entry name" value="YknX-like_C"/>
</dbReference>
<evidence type="ECO:0000313" key="7">
    <source>
        <dbReference type="Proteomes" id="UP001259803"/>
    </source>
</evidence>
<feature type="domain" description="CusB-like beta-barrel" evidence="4">
    <location>
        <begin position="189"/>
        <end position="262"/>
    </location>
</feature>
<dbReference type="PANTHER" id="PTHR30469">
    <property type="entry name" value="MULTIDRUG RESISTANCE PROTEIN MDTA"/>
    <property type="match status" value="1"/>
</dbReference>
<dbReference type="InterPro" id="IPR058792">
    <property type="entry name" value="Beta-barrel_RND_2"/>
</dbReference>
<feature type="chain" id="PRO_5045056617" evidence="2">
    <location>
        <begin position="19"/>
        <end position="364"/>
    </location>
</feature>
<evidence type="ECO:0000259" key="4">
    <source>
        <dbReference type="Pfam" id="PF25954"/>
    </source>
</evidence>
<name>A0ABU2ZKC0_9SPHN</name>
<gene>
    <name evidence="6" type="ORF">RM533_12870</name>
</gene>
<dbReference type="Pfam" id="PF25989">
    <property type="entry name" value="YknX_C"/>
    <property type="match status" value="1"/>
</dbReference>
<dbReference type="InterPro" id="IPR006143">
    <property type="entry name" value="RND_pump_MFP"/>
</dbReference>
<dbReference type="Pfam" id="PF25917">
    <property type="entry name" value="BSH_RND"/>
    <property type="match status" value="1"/>
</dbReference>
<accession>A0ABU2ZKC0</accession>
<dbReference type="PANTHER" id="PTHR30469:SF11">
    <property type="entry name" value="BLL4320 PROTEIN"/>
    <property type="match status" value="1"/>
</dbReference>
<sequence length="364" mass="39323">MGRSFFTAALLAGLVSCAAPEPPPQRKAIAVVAQTVRFLPEQTQVEAIGTARAAVSAELYPETAGRVTAVLFKAGEYVKEGQPLLKLDARQERLAVDAADVQLREADQLLSRYRRIEDTGALSESQIEAGETALASARVGLEQARTALSDRTVRAPFSGHVGLTQIDRGDRVSDSTPITQIDQRSTLYVDLPAPEAVFSALRPGQLVQVTPFSDPGRTIDARVVVTDTRVAQDSRNFIVRTALANSDDAYRPGMSFRVLFSSNGVSRATVPEEAIVWGGEGSHLFLVRGAKAVRVPVTITSRRGGLVYVDGALEPGDRVITQGVQKVRDGQEIRIVQPFVPDPQTVKLRQTNAARATEERSNAR</sequence>
<feature type="domain" description="Multidrug resistance protein MdtA-like barrel-sandwich hybrid" evidence="3">
    <location>
        <begin position="57"/>
        <end position="176"/>
    </location>
</feature>
<dbReference type="Proteomes" id="UP001259803">
    <property type="component" value="Unassembled WGS sequence"/>
</dbReference>
<dbReference type="Pfam" id="PF25954">
    <property type="entry name" value="Beta-barrel_RND_2"/>
    <property type="match status" value="1"/>
</dbReference>
<dbReference type="SUPFAM" id="SSF111369">
    <property type="entry name" value="HlyD-like secretion proteins"/>
    <property type="match status" value="1"/>
</dbReference>
<dbReference type="EMBL" id="JAVRHS010000016">
    <property type="protein sequence ID" value="MDT0577059.1"/>
    <property type="molecule type" value="Genomic_DNA"/>
</dbReference>
<keyword evidence="7" id="KW-1185">Reference proteome</keyword>
<protein>
    <submittedName>
        <fullName evidence="6">Efflux RND transporter periplasmic adaptor subunit</fullName>
    </submittedName>
</protein>